<accession>A0A9D5GWS7</accession>
<comment type="similarity">
    <text evidence="2">Belongs to the NOC2 family.</text>
</comment>
<dbReference type="EMBL" id="JAMSHJ010000001">
    <property type="protein sequence ID" value="KAI5443972.1"/>
    <property type="molecule type" value="Genomic_DNA"/>
</dbReference>
<dbReference type="GO" id="GO:0030691">
    <property type="term" value="C:Noc2p-Noc3p complex"/>
    <property type="evidence" value="ECO:0007669"/>
    <property type="project" value="TreeGrafter"/>
</dbReference>
<gene>
    <name evidence="4" type="ORF">KIW84_012559</name>
</gene>
<comment type="caution">
    <text evidence="4">The sequence shown here is derived from an EMBL/GenBank/DDBJ whole genome shotgun (WGS) entry which is preliminary data.</text>
</comment>
<proteinExistence type="inferred from homology"/>
<dbReference type="GO" id="GO:0042273">
    <property type="term" value="P:ribosomal large subunit biogenesis"/>
    <property type="evidence" value="ECO:0007669"/>
    <property type="project" value="TreeGrafter"/>
</dbReference>
<dbReference type="AlphaFoldDB" id="A0A9D5GWS7"/>
<keyword evidence="3" id="KW-0539">Nucleus</keyword>
<dbReference type="GO" id="GO:0030690">
    <property type="term" value="C:Noc1p-Noc2p complex"/>
    <property type="evidence" value="ECO:0007669"/>
    <property type="project" value="TreeGrafter"/>
</dbReference>
<dbReference type="PANTHER" id="PTHR12687">
    <property type="entry name" value="NUCLEOLAR COMPLEX 2 AND RAD4-RELATED"/>
    <property type="match status" value="1"/>
</dbReference>
<evidence type="ECO:0000313" key="5">
    <source>
        <dbReference type="Proteomes" id="UP001058974"/>
    </source>
</evidence>
<dbReference type="Gramene" id="Psat01G0255900-T1">
    <property type="protein sequence ID" value="KAI5443972.1"/>
    <property type="gene ID" value="KIW84_012559"/>
</dbReference>
<dbReference type="GO" id="GO:0005730">
    <property type="term" value="C:nucleolus"/>
    <property type="evidence" value="ECO:0007669"/>
    <property type="project" value="TreeGrafter"/>
</dbReference>
<dbReference type="Proteomes" id="UP001058974">
    <property type="component" value="Chromosome 1"/>
</dbReference>
<dbReference type="PANTHER" id="PTHR12687:SF4">
    <property type="entry name" value="NUCLEOLAR COMPLEX PROTEIN 2 HOMOLOG"/>
    <property type="match status" value="1"/>
</dbReference>
<protein>
    <submittedName>
        <fullName evidence="4">Uncharacterized protein</fullName>
    </submittedName>
</protein>
<sequence>MTVRDFAACHYGDDEENESMAKLSVRSSVVFDKIMLTVLNEMDGILRKSSKILASGGRKQIVTDLMSIKQWRTYGHIVKSYLENAIHILNQMTDSQMISFALHRLKYSSLLLAAFPSLLRKYLKVALHFRGTGGDKSFASDLNTLFAMAMFYNSSHQPTKSIKEAKCQNKYSSKTSRAPFTVLAQNSHNINDLPYQNNVGNVKFGGFAPNNKVQGIFLKKDNPRCHINTRSKKRMKMIFSSFVKKVDYAVTHIQDEILAVTISLSHVEMKIPHTNAKYFLYHMAKHQKQGKDQDKELELLCDDSDSEFEVPLPLTVTSRALYMLGDITAGPAFRFTQWLHLKLACGRDLGKLQCWILNQAPFSWDGLSSLHHTEHSSSNEQPEDEINKALEARVIHNASS</sequence>
<evidence type="ECO:0000256" key="3">
    <source>
        <dbReference type="ARBA" id="ARBA00023242"/>
    </source>
</evidence>
<keyword evidence="5" id="KW-1185">Reference proteome</keyword>
<dbReference type="InterPro" id="IPR005343">
    <property type="entry name" value="Noc2"/>
</dbReference>
<comment type="subcellular location">
    <subcellularLocation>
        <location evidence="1">Nucleus</location>
    </subcellularLocation>
</comment>
<reference evidence="4 5" key="1">
    <citation type="journal article" date="2022" name="Nat. Genet.">
        <title>Improved pea reference genome and pan-genome highlight genomic features and evolutionary characteristics.</title>
        <authorList>
            <person name="Yang T."/>
            <person name="Liu R."/>
            <person name="Luo Y."/>
            <person name="Hu S."/>
            <person name="Wang D."/>
            <person name="Wang C."/>
            <person name="Pandey M.K."/>
            <person name="Ge S."/>
            <person name="Xu Q."/>
            <person name="Li N."/>
            <person name="Li G."/>
            <person name="Huang Y."/>
            <person name="Saxena R.K."/>
            <person name="Ji Y."/>
            <person name="Li M."/>
            <person name="Yan X."/>
            <person name="He Y."/>
            <person name="Liu Y."/>
            <person name="Wang X."/>
            <person name="Xiang C."/>
            <person name="Varshney R.K."/>
            <person name="Ding H."/>
            <person name="Gao S."/>
            <person name="Zong X."/>
        </authorList>
    </citation>
    <scope>NUCLEOTIDE SEQUENCE [LARGE SCALE GENOMIC DNA]</scope>
    <source>
        <strain evidence="4 5">cv. Zhongwan 6</strain>
    </source>
</reference>
<dbReference type="GO" id="GO:0005654">
    <property type="term" value="C:nucleoplasm"/>
    <property type="evidence" value="ECO:0007669"/>
    <property type="project" value="TreeGrafter"/>
</dbReference>
<name>A0A9D5GWS7_PEA</name>
<evidence type="ECO:0000313" key="4">
    <source>
        <dbReference type="EMBL" id="KAI5443972.1"/>
    </source>
</evidence>
<organism evidence="4 5">
    <name type="scientific">Pisum sativum</name>
    <name type="common">Garden pea</name>
    <name type="synonym">Lathyrus oleraceus</name>
    <dbReference type="NCBI Taxonomy" id="3888"/>
    <lineage>
        <taxon>Eukaryota</taxon>
        <taxon>Viridiplantae</taxon>
        <taxon>Streptophyta</taxon>
        <taxon>Embryophyta</taxon>
        <taxon>Tracheophyta</taxon>
        <taxon>Spermatophyta</taxon>
        <taxon>Magnoliopsida</taxon>
        <taxon>eudicotyledons</taxon>
        <taxon>Gunneridae</taxon>
        <taxon>Pentapetalae</taxon>
        <taxon>rosids</taxon>
        <taxon>fabids</taxon>
        <taxon>Fabales</taxon>
        <taxon>Fabaceae</taxon>
        <taxon>Papilionoideae</taxon>
        <taxon>50 kb inversion clade</taxon>
        <taxon>NPAAA clade</taxon>
        <taxon>Hologalegina</taxon>
        <taxon>IRL clade</taxon>
        <taxon>Fabeae</taxon>
        <taxon>Lathyrus</taxon>
    </lineage>
</organism>
<evidence type="ECO:0000256" key="2">
    <source>
        <dbReference type="ARBA" id="ARBA00005907"/>
    </source>
</evidence>
<evidence type="ECO:0000256" key="1">
    <source>
        <dbReference type="ARBA" id="ARBA00004123"/>
    </source>
</evidence>